<dbReference type="Pfam" id="PF00172">
    <property type="entry name" value="Zn_clus"/>
    <property type="match status" value="1"/>
</dbReference>
<reference evidence="3" key="1">
    <citation type="journal article" date="2016" name="Genome Announc.">
        <title>Genome sequences of three species of Hanseniaspora isolated from spontaneous wine fermentations.</title>
        <authorList>
            <person name="Sternes P.R."/>
            <person name="Lee D."/>
            <person name="Kutyna D.R."/>
            <person name="Borneman A.R."/>
        </authorList>
    </citation>
    <scope>NUCLEOTIDE SEQUENCE [LARGE SCALE GENOMIC DNA]</scope>
    <source>
        <strain evidence="3">AWRI3578</strain>
    </source>
</reference>
<dbReference type="GO" id="GO:0008270">
    <property type="term" value="F:zinc ion binding"/>
    <property type="evidence" value="ECO:0007669"/>
    <property type="project" value="InterPro"/>
</dbReference>
<feature type="domain" description="Zn(2)-C6 fungal-type" evidence="1">
    <location>
        <begin position="27"/>
        <end position="58"/>
    </location>
</feature>
<dbReference type="InterPro" id="IPR036864">
    <property type="entry name" value="Zn2-C6_fun-type_DNA-bd_sf"/>
</dbReference>
<sequence length="302" mass="34958">MLSESSMDKISDIINNNRQPKKRISKACIKCKNSKNKCINIEKGVCERCIELNEICIYDYSHSNIDDDSKVLISKEYLTLLQNKSMLTELILKTLFNDFDKLIADNVISIDTEKEIDAKLSKQRDLWDLLVKNNHQFCNPDEIHTNFNHMTTKYKSNLEINPLIQLVLPHEVSSAVDAVNHTGNNDIKNMFDHNIESQVDMSTAVVSNDHVCKKRRRTIDKPVVKPLLPALKDGMINANLLNNHNKLPRLFNKSNLLMKDLLYGQREYMDPKQYGKRKADENNEENKKNCRVKIDLKMILND</sequence>
<organism evidence="2 3">
    <name type="scientific">Hanseniaspora opuntiae</name>
    <dbReference type="NCBI Taxonomy" id="211096"/>
    <lineage>
        <taxon>Eukaryota</taxon>
        <taxon>Fungi</taxon>
        <taxon>Dikarya</taxon>
        <taxon>Ascomycota</taxon>
        <taxon>Saccharomycotina</taxon>
        <taxon>Saccharomycetes</taxon>
        <taxon>Saccharomycodales</taxon>
        <taxon>Saccharomycodaceae</taxon>
        <taxon>Hanseniaspora</taxon>
    </lineage>
</organism>
<dbReference type="PROSITE" id="PS00463">
    <property type="entry name" value="ZN2_CY6_FUNGAL_1"/>
    <property type="match status" value="1"/>
</dbReference>
<dbReference type="InterPro" id="IPR001138">
    <property type="entry name" value="Zn2Cys6_DnaBD"/>
</dbReference>
<protein>
    <recommendedName>
        <fullName evidence="1">Zn(2)-C6 fungal-type domain-containing protein</fullName>
    </recommendedName>
</protein>
<accession>A0A1E5R5S3</accession>
<dbReference type="GO" id="GO:0000981">
    <property type="term" value="F:DNA-binding transcription factor activity, RNA polymerase II-specific"/>
    <property type="evidence" value="ECO:0007669"/>
    <property type="project" value="InterPro"/>
</dbReference>
<evidence type="ECO:0000313" key="2">
    <source>
        <dbReference type="EMBL" id="OEJ82254.1"/>
    </source>
</evidence>
<feature type="unsure residue" description="D or N" evidence="2">
    <location>
        <position position="270"/>
    </location>
</feature>
<dbReference type="EMBL" id="LPNL01000008">
    <property type="protein sequence ID" value="OEJ82254.1"/>
    <property type="molecule type" value="Genomic_DNA"/>
</dbReference>
<dbReference type="PROSITE" id="PS50048">
    <property type="entry name" value="ZN2_CY6_FUNGAL_2"/>
    <property type="match status" value="1"/>
</dbReference>
<dbReference type="OrthoDB" id="3972751at2759"/>
<dbReference type="Gene3D" id="4.10.240.10">
    <property type="entry name" value="Zn(2)-C6 fungal-type DNA-binding domain"/>
    <property type="match status" value="1"/>
</dbReference>
<dbReference type="SMART" id="SM00066">
    <property type="entry name" value="GAL4"/>
    <property type="match status" value="1"/>
</dbReference>
<dbReference type="AlphaFoldDB" id="A0A1E5R5S3"/>
<name>A0A1E5R5S3_9ASCO</name>
<proteinExistence type="predicted"/>
<dbReference type="SUPFAM" id="SSF57701">
    <property type="entry name" value="Zn2/Cys6 DNA-binding domain"/>
    <property type="match status" value="1"/>
</dbReference>
<keyword evidence="3" id="KW-1185">Reference proteome</keyword>
<evidence type="ECO:0000313" key="3">
    <source>
        <dbReference type="Proteomes" id="UP000095605"/>
    </source>
</evidence>
<comment type="caution">
    <text evidence="2">The sequence shown here is derived from an EMBL/GenBank/DDBJ whole genome shotgun (WGS) entry which is preliminary data.</text>
</comment>
<dbReference type="CDD" id="cd00067">
    <property type="entry name" value="GAL4"/>
    <property type="match status" value="1"/>
</dbReference>
<dbReference type="Proteomes" id="UP000095605">
    <property type="component" value="Unassembled WGS sequence"/>
</dbReference>
<evidence type="ECO:0000259" key="1">
    <source>
        <dbReference type="PROSITE" id="PS50048"/>
    </source>
</evidence>
<gene>
    <name evidence="2" type="ORF">AWRI3578_g3364</name>
</gene>